<gene>
    <name evidence="7" type="ORF">P170DRAFT_362047</name>
</gene>
<evidence type="ECO:0000313" key="8">
    <source>
        <dbReference type="Proteomes" id="UP000234275"/>
    </source>
</evidence>
<dbReference type="InterPro" id="IPR045851">
    <property type="entry name" value="AMP-bd_C_sf"/>
</dbReference>
<sequence>MGLTTPLTRFGLVTDESQDRIFLVWTVHHVLYDGWSMQLLLEQVESLYWRGDCDTSAPFNGFVKYLKELGNDADEYWQSQLDGIEAPVFPPLPSPGYEPTSQDLLQHHIADLTWPGNDITASTAVRAAWAILAARYTQTSDVIFGATVTGRQAPVPYMERIAGPTFATVPIRKQAVDMISYEQTGLKRIRHIDSDAYHATQFQTLLVVQPASLKTARPAAERLFPEDPSGGDDELAGINTYALMLECRLEPDGMLLRMSFDPQVIETQQAQKMAWQFEEVLRQICEEDASEKLVKSVEAASHQDLAQIWRWNETVPPSLEGCVYELITQRVKEQPDRPAICAWDGQLTYGELDGLSSKVARFLLSLGAGPNVIIPICFEKSMWTPVAMLAAIKTGSTSAAVDPSQPEERLQSIMQQIQPRLILTSVMYTPLASRLVERVVTVDAAALKAMANPAPGQFIFPSINPDSGLYIAFTSGSTGSPKGAIITHGNFRSAIEYHSEMACCDRSTRLFDFSSYAFDAAWFNLLHALAAGACLCIPSDMQRKDDLAGSIEMLQANYALLTPSTTRTLDPKTIPSLKTLMLIGEAVTSEDVQRWAPNVILKNGYGPAECSALSTIHTFRDPDDHPNTIGVTVGLQPWVVEPLDGASLTPLGAIGELWIEGPLVGAGYLGDPDKTAATFISDPAWLLRGPPSRPGQGRRGRLYKTGDLVRYNSDGSLAYIGRKDTQVKIRGQRVELEEIECHLRQRIFGETTGIVAADIITLRGSSSPTLVAYIALGKAATGTPPSVRKELSRYTEGLEEFLSDRLPSYMVPNLFVPVVEIPLSTTGKTDRRRLRQQGSSLSSEELLELQPSRLEKRAPQTKLEHRLQHLWAEVLNIDISKIGVDDTFFSLGGDSISAMQLSAKSRSIGCRITVSDIFKLKTIARLAHSGNKTEDLAVNETEKLDADFTLAPIQKFFFDSQPVIHGHFNQSFLVRISKPQSPEFILRGIRYIVDRHSMLRARFHQDTDGRWSQRITPSTDRSYFFETHNVASLEDAIPALTTLQQSLNIQTGPLFGAHLIEVEDKQYLFLVAHHLVVDLVSWRIMLGDVEEYLTDPTRSTLPNDAPLSFQTWCQLQASYAKDHLSPETALPFNLEFPRTDYWGLDPLQNTHENILERGFTLPKPVTDILLGAANLAFQTQPVELFQAALLHSFMQVFDDRAPATILTEGHGREPWNSSLDLSRTVGWFTTIAPTVVTANSDLSVAEIIIRTKDARRQTPGNGWPYFTSRYLNAAGKEAFGTSDCHEIVFNYFGLYQQLEKKNAFFQPCKDLDGKVPDVAGNIYRFAVIDVEAEVIHGCLRFNFQHSRHMEKQPALCRWITQCQSTLEAAAEQLAILQPRYTVSDFPLLPPTNETRRKLDALKDFGISFGEVEDIYPCSPVQQGILLSQAKDPNLYWTRVRWLVQSDETVDVQRLVRAWCQVVARHATLRAIFTGSFVFDGYNDQIVLKQASPPIQVMSARNSTEAVAALAEYQKTAVQQKDLLHRFVLCPTLQGAVYCQLDINHALIDAISMKTIKQDLRAAYDDNLPAQPAPLYSDYVQHIQTVSESETRLYWQSRVAGAEPCIFPTLNETPTDLRGIASEPITEEIYQSLRTFSRIHGLTPSSVFHLAWGLVLRCYTSTESVCFASLSSGRDVPVEKADSIVGPFINVLVNHARLVSGRPLLSMMQDQQADYLEGLKYQHYPLAEVLHILNADSEPYFNTALSVQSGGLNEDTQAYGISLDDETWDDPNEYDIATTVFLRKSNPKVSINYSLNLLSEAQAATVASTFLEAVRAMITRPETNVEDLQII</sequence>
<dbReference type="InterPro" id="IPR010071">
    <property type="entry name" value="AA_adenyl_dom"/>
</dbReference>
<dbReference type="FunFam" id="1.10.1200.10:FF:000005">
    <property type="entry name" value="Nonribosomal peptide synthetase 1"/>
    <property type="match status" value="1"/>
</dbReference>
<dbReference type="InterPro" id="IPR000873">
    <property type="entry name" value="AMP-dep_synth/lig_dom"/>
</dbReference>
<dbReference type="PROSITE" id="PS00455">
    <property type="entry name" value="AMP_BINDING"/>
    <property type="match status" value="1"/>
</dbReference>
<accession>A0A2I2G2S1</accession>
<keyword evidence="8" id="KW-1185">Reference proteome</keyword>
<dbReference type="FunFam" id="3.30.559.30:FF:000002">
    <property type="entry name" value="Nonribosomal peptide synthase Pes1"/>
    <property type="match status" value="1"/>
</dbReference>
<dbReference type="InterPro" id="IPR036736">
    <property type="entry name" value="ACP-like_sf"/>
</dbReference>
<evidence type="ECO:0000256" key="3">
    <source>
        <dbReference type="ARBA" id="ARBA00022598"/>
    </source>
</evidence>
<evidence type="ECO:0000256" key="5">
    <source>
        <dbReference type="ARBA" id="ARBA00029454"/>
    </source>
</evidence>
<dbReference type="Proteomes" id="UP000234275">
    <property type="component" value="Unassembled WGS sequence"/>
</dbReference>
<dbReference type="InterPro" id="IPR042099">
    <property type="entry name" value="ANL_N_sf"/>
</dbReference>
<evidence type="ECO:0000256" key="1">
    <source>
        <dbReference type="ARBA" id="ARBA00022450"/>
    </source>
</evidence>
<dbReference type="PROSITE" id="PS50075">
    <property type="entry name" value="CARRIER"/>
    <property type="match status" value="1"/>
</dbReference>
<dbReference type="Pfam" id="PF00668">
    <property type="entry name" value="Condensation"/>
    <property type="match status" value="3"/>
</dbReference>
<dbReference type="FunFam" id="3.30.559.30:FF:000003">
    <property type="entry name" value="Nonribosomal peptide synthase SidD"/>
    <property type="match status" value="1"/>
</dbReference>
<keyword evidence="1" id="KW-0596">Phosphopantetheine</keyword>
<dbReference type="FunFam" id="3.30.559.10:FF:000016">
    <property type="entry name" value="Nonribosomal peptide synthase Pes1"/>
    <property type="match status" value="1"/>
</dbReference>
<dbReference type="Gene3D" id="1.10.1200.10">
    <property type="entry name" value="ACP-like"/>
    <property type="match status" value="1"/>
</dbReference>
<feature type="non-terminal residue" evidence="7">
    <location>
        <position position="1830"/>
    </location>
</feature>
<keyword evidence="2" id="KW-0597">Phosphoprotein</keyword>
<dbReference type="CDD" id="cd19545">
    <property type="entry name" value="FUM14_C_NRPS-like"/>
    <property type="match status" value="1"/>
</dbReference>
<comment type="caution">
    <text evidence="7">The sequence shown here is derived from an EMBL/GenBank/DDBJ whole genome shotgun (WGS) entry which is preliminary data.</text>
</comment>
<dbReference type="RefSeq" id="XP_024702473.1">
    <property type="nucleotide sequence ID" value="XM_024844502.1"/>
</dbReference>
<evidence type="ECO:0000256" key="4">
    <source>
        <dbReference type="ARBA" id="ARBA00022737"/>
    </source>
</evidence>
<dbReference type="EMBL" id="MSFO01000006">
    <property type="protein sequence ID" value="PLB47171.1"/>
    <property type="molecule type" value="Genomic_DNA"/>
</dbReference>
<dbReference type="InterPro" id="IPR020845">
    <property type="entry name" value="AMP-binding_CS"/>
</dbReference>
<feature type="domain" description="Carrier" evidence="6">
    <location>
        <begin position="858"/>
        <end position="934"/>
    </location>
</feature>
<dbReference type="OrthoDB" id="416786at2759"/>
<comment type="similarity">
    <text evidence="5">Belongs to the NRP synthetase family.</text>
</comment>
<keyword evidence="3" id="KW-0436">Ligase</keyword>
<evidence type="ECO:0000259" key="6">
    <source>
        <dbReference type="PROSITE" id="PS50075"/>
    </source>
</evidence>
<dbReference type="InterPro" id="IPR009081">
    <property type="entry name" value="PP-bd_ACP"/>
</dbReference>
<reference evidence="7 8" key="1">
    <citation type="submission" date="2016-12" db="EMBL/GenBank/DDBJ databases">
        <title>The genomes of Aspergillus section Nigri reveals drivers in fungal speciation.</title>
        <authorList>
            <consortium name="DOE Joint Genome Institute"/>
            <person name="Vesth T.C."/>
            <person name="Nybo J."/>
            <person name="Theobald S."/>
            <person name="Brandl J."/>
            <person name="Frisvad J.C."/>
            <person name="Nielsen K.F."/>
            <person name="Lyhne E.K."/>
            <person name="Kogle M.E."/>
            <person name="Kuo A."/>
            <person name="Riley R."/>
            <person name="Clum A."/>
            <person name="Nolan M."/>
            <person name="Lipzen A."/>
            <person name="Salamov A."/>
            <person name="Henrissat B."/>
            <person name="Wiebenga A."/>
            <person name="De Vries R.P."/>
            <person name="Grigoriev I.V."/>
            <person name="Mortensen U.H."/>
            <person name="Andersen M.R."/>
            <person name="Baker S.E."/>
        </authorList>
    </citation>
    <scope>NUCLEOTIDE SEQUENCE [LARGE SCALE GENOMIC DNA]</scope>
    <source>
        <strain evidence="7 8">IBT 23096</strain>
    </source>
</reference>
<dbReference type="CDD" id="cd05918">
    <property type="entry name" value="A_NRPS_SidN3_like"/>
    <property type="match status" value="1"/>
</dbReference>
<dbReference type="Gene3D" id="3.30.559.10">
    <property type="entry name" value="Chloramphenicol acetyltransferase-like domain"/>
    <property type="match status" value="3"/>
</dbReference>
<dbReference type="InterPro" id="IPR001242">
    <property type="entry name" value="Condensation_dom"/>
</dbReference>
<dbReference type="CDD" id="cd19542">
    <property type="entry name" value="CT_NRPS-like"/>
    <property type="match status" value="1"/>
</dbReference>
<dbReference type="STRING" id="1392250.A0A2I2G2S1"/>
<dbReference type="GO" id="GO:0016874">
    <property type="term" value="F:ligase activity"/>
    <property type="evidence" value="ECO:0007669"/>
    <property type="project" value="UniProtKB-KW"/>
</dbReference>
<dbReference type="Pfam" id="PF00550">
    <property type="entry name" value="PP-binding"/>
    <property type="match status" value="1"/>
</dbReference>
<dbReference type="GeneID" id="36552202"/>
<dbReference type="SUPFAM" id="SSF56801">
    <property type="entry name" value="Acetyl-CoA synthetase-like"/>
    <property type="match status" value="1"/>
</dbReference>
<dbReference type="Gene3D" id="3.30.300.30">
    <property type="match status" value="1"/>
</dbReference>
<dbReference type="PANTHER" id="PTHR45398">
    <property type="match status" value="1"/>
</dbReference>
<name>A0A2I2G2S1_9EURO</name>
<dbReference type="VEuPathDB" id="FungiDB:P170DRAFT_362047"/>
<dbReference type="Pfam" id="PF00501">
    <property type="entry name" value="AMP-binding"/>
    <property type="match status" value="1"/>
</dbReference>
<dbReference type="Gene3D" id="3.30.559.30">
    <property type="entry name" value="Nonribosomal peptide synthetase, condensation domain"/>
    <property type="match status" value="3"/>
</dbReference>
<evidence type="ECO:0000313" key="7">
    <source>
        <dbReference type="EMBL" id="PLB47171.1"/>
    </source>
</evidence>
<dbReference type="FunFam" id="3.40.50.12780:FF:000014">
    <property type="entry name" value="Nonribosomal peptide synthetase 1"/>
    <property type="match status" value="1"/>
</dbReference>
<dbReference type="PANTHER" id="PTHR45398:SF1">
    <property type="entry name" value="ENZYME, PUTATIVE (JCVI)-RELATED"/>
    <property type="match status" value="1"/>
</dbReference>
<dbReference type="SUPFAM" id="SSF52777">
    <property type="entry name" value="CoA-dependent acyltransferases"/>
    <property type="match status" value="6"/>
</dbReference>
<dbReference type="CDD" id="cd19534">
    <property type="entry name" value="E_NRPS"/>
    <property type="match status" value="1"/>
</dbReference>
<proteinExistence type="inferred from homology"/>
<organism evidence="7 8">
    <name type="scientific">Aspergillus steynii IBT 23096</name>
    <dbReference type="NCBI Taxonomy" id="1392250"/>
    <lineage>
        <taxon>Eukaryota</taxon>
        <taxon>Fungi</taxon>
        <taxon>Dikarya</taxon>
        <taxon>Ascomycota</taxon>
        <taxon>Pezizomycotina</taxon>
        <taxon>Eurotiomycetes</taxon>
        <taxon>Eurotiomycetidae</taxon>
        <taxon>Eurotiales</taxon>
        <taxon>Aspergillaceae</taxon>
        <taxon>Aspergillus</taxon>
        <taxon>Aspergillus subgen. Circumdati</taxon>
    </lineage>
</organism>
<keyword evidence="4" id="KW-0677">Repeat</keyword>
<dbReference type="SUPFAM" id="SSF47336">
    <property type="entry name" value="ACP-like"/>
    <property type="match status" value="1"/>
</dbReference>
<dbReference type="InterPro" id="IPR023213">
    <property type="entry name" value="CAT-like_dom_sf"/>
</dbReference>
<evidence type="ECO:0000256" key="2">
    <source>
        <dbReference type="ARBA" id="ARBA00022553"/>
    </source>
</evidence>
<dbReference type="NCBIfam" id="TIGR01733">
    <property type="entry name" value="AA-adenyl-dom"/>
    <property type="match status" value="1"/>
</dbReference>
<protein>
    <submittedName>
        <fullName evidence="7">Acetyl-CoA synthetase-like protein</fullName>
    </submittedName>
</protein>
<dbReference type="Gene3D" id="3.40.50.12780">
    <property type="entry name" value="N-terminal domain of ligase-like"/>
    <property type="match status" value="1"/>
</dbReference>